<dbReference type="GO" id="GO:0003735">
    <property type="term" value="F:structural constituent of ribosome"/>
    <property type="evidence" value="ECO:0007669"/>
    <property type="project" value="InterPro"/>
</dbReference>
<dbReference type="GO" id="GO:0022627">
    <property type="term" value="C:cytosolic small ribosomal subunit"/>
    <property type="evidence" value="ECO:0007669"/>
    <property type="project" value="TreeGrafter"/>
</dbReference>
<name>A0A062VB04_9EURY</name>
<evidence type="ECO:0000256" key="1">
    <source>
        <dbReference type="ARBA" id="ARBA00010014"/>
    </source>
</evidence>
<dbReference type="Pfam" id="PF01090">
    <property type="entry name" value="Ribosomal_S19e"/>
    <property type="match status" value="1"/>
</dbReference>
<evidence type="ECO:0000256" key="5">
    <source>
        <dbReference type="HAMAP-Rule" id="MF_01474"/>
    </source>
</evidence>
<dbReference type="InterPro" id="IPR018277">
    <property type="entry name" value="Ribosomal_eS19_CS"/>
</dbReference>
<dbReference type="NCBIfam" id="NF006811">
    <property type="entry name" value="PRK09333.1"/>
    <property type="match status" value="1"/>
</dbReference>
<dbReference type="OrthoDB" id="371836at2157"/>
<organism evidence="6 7">
    <name type="scientific">Candidatus Methanoperedens nitratireducens</name>
    <dbReference type="NCBI Taxonomy" id="1392998"/>
    <lineage>
        <taxon>Archaea</taxon>
        <taxon>Methanobacteriati</taxon>
        <taxon>Methanobacteriota</taxon>
        <taxon>Stenosarchaea group</taxon>
        <taxon>Methanomicrobia</taxon>
        <taxon>Methanosarcinales</taxon>
        <taxon>ANME-2 cluster</taxon>
        <taxon>Candidatus Methanoperedentaceae</taxon>
        <taxon>Candidatus Methanoperedens</taxon>
    </lineage>
</organism>
<dbReference type="Gene3D" id="1.10.10.10">
    <property type="entry name" value="Winged helix-like DNA-binding domain superfamily/Winged helix DNA-binding domain"/>
    <property type="match status" value="1"/>
</dbReference>
<keyword evidence="7" id="KW-1185">Reference proteome</keyword>
<comment type="similarity">
    <text evidence="1 5">Belongs to the eukaryotic ribosomal protein eS19 family.</text>
</comment>
<dbReference type="InterPro" id="IPR027548">
    <property type="entry name" value="Ribosomal_eS19_archaeal"/>
</dbReference>
<dbReference type="SMART" id="SM01413">
    <property type="entry name" value="Ribosomal_S19e"/>
    <property type="match status" value="1"/>
</dbReference>
<dbReference type="EMBL" id="JMIY01000002">
    <property type="protein sequence ID" value="KCZ72485.1"/>
    <property type="molecule type" value="Genomic_DNA"/>
</dbReference>
<dbReference type="RefSeq" id="WP_048089394.1">
    <property type="nucleotide sequence ID" value="NZ_JMIY01000002.1"/>
</dbReference>
<reference evidence="6 7" key="1">
    <citation type="journal article" date="2013" name="Nature">
        <title>Anaerobic oxidation of methane coupled to nitrate reduction in a novel archaeal lineage.</title>
        <authorList>
            <person name="Haroon M.F."/>
            <person name="Hu S."/>
            <person name="Shi Y."/>
            <person name="Imelfort M."/>
            <person name="Keller J."/>
            <person name="Hugenholtz P."/>
            <person name="Yuan Z."/>
            <person name="Tyson G.W."/>
        </authorList>
    </citation>
    <scope>NUCLEOTIDE SEQUENCE [LARGE SCALE GENOMIC DNA]</scope>
    <source>
        <strain evidence="6 7">ANME-2d</strain>
    </source>
</reference>
<keyword evidence="2 5" id="KW-0689">Ribosomal protein</keyword>
<comment type="function">
    <text evidence="5">May be involved in maturation of the 30S ribosomal subunit.</text>
</comment>
<dbReference type="InterPro" id="IPR001266">
    <property type="entry name" value="Ribosomal_eS19"/>
</dbReference>
<dbReference type="PANTHER" id="PTHR11710">
    <property type="entry name" value="40S RIBOSOMAL PROTEIN S19"/>
    <property type="match status" value="1"/>
</dbReference>
<dbReference type="FunFam" id="1.10.10.10:FF:000449">
    <property type="entry name" value="30S ribosomal protein S19e"/>
    <property type="match status" value="1"/>
</dbReference>
<dbReference type="AlphaFoldDB" id="A0A062VB04"/>
<comment type="caution">
    <text evidence="6">The sequence shown here is derived from an EMBL/GenBank/DDBJ whole genome shotgun (WGS) entry which is preliminary data.</text>
</comment>
<evidence type="ECO:0000313" key="6">
    <source>
        <dbReference type="EMBL" id="KCZ72485.1"/>
    </source>
</evidence>
<keyword evidence="3 5" id="KW-0687">Ribonucleoprotein</keyword>
<dbReference type="GO" id="GO:0003723">
    <property type="term" value="F:RNA binding"/>
    <property type="evidence" value="ECO:0007669"/>
    <property type="project" value="TreeGrafter"/>
</dbReference>
<dbReference type="GO" id="GO:0006412">
    <property type="term" value="P:translation"/>
    <property type="evidence" value="ECO:0007669"/>
    <property type="project" value="UniProtKB-UniRule"/>
</dbReference>
<evidence type="ECO:0000313" key="7">
    <source>
        <dbReference type="Proteomes" id="UP000027153"/>
    </source>
</evidence>
<evidence type="ECO:0000256" key="2">
    <source>
        <dbReference type="ARBA" id="ARBA00022980"/>
    </source>
</evidence>
<comment type="subunit">
    <text evidence="5">Part of the 30S ribosomal subunit.</text>
</comment>
<dbReference type="HAMAP" id="MF_01474">
    <property type="entry name" value="Ribosomal_eS19"/>
    <property type="match status" value="1"/>
</dbReference>
<dbReference type="PANTHER" id="PTHR11710:SF0">
    <property type="entry name" value="40S RIBOSOMAL PROTEIN S19"/>
    <property type="match status" value="1"/>
</dbReference>
<proteinExistence type="inferred from homology"/>
<protein>
    <recommendedName>
        <fullName evidence="4 5">Small ribosomal subunit protein eS19</fullName>
    </recommendedName>
</protein>
<evidence type="ECO:0000256" key="3">
    <source>
        <dbReference type="ARBA" id="ARBA00023274"/>
    </source>
</evidence>
<evidence type="ECO:0000256" key="4">
    <source>
        <dbReference type="ARBA" id="ARBA00035143"/>
    </source>
</evidence>
<dbReference type="InterPro" id="IPR036390">
    <property type="entry name" value="WH_DNA-bd_sf"/>
</dbReference>
<accession>A0A062VB04</accession>
<sequence>MTTVYDVPAEMLINSVADKLKKDQKVKPPEWARFAKTGAHKELSPDNADWWFVRCASILRRIYIDGPVGVSRLRSFYGGRHRNGVMPVHFSKGSGSIAREALQQLEKSGFIKAQKTGRTISPQGQSFLDNAAHEVKEELTKTNPAMAKY</sequence>
<dbReference type="GO" id="GO:0000028">
    <property type="term" value="P:ribosomal small subunit assembly"/>
    <property type="evidence" value="ECO:0007669"/>
    <property type="project" value="TreeGrafter"/>
</dbReference>
<dbReference type="PROSITE" id="PS00628">
    <property type="entry name" value="RIBOSOMAL_S19E"/>
    <property type="match status" value="1"/>
</dbReference>
<dbReference type="Proteomes" id="UP000027153">
    <property type="component" value="Unassembled WGS sequence"/>
</dbReference>
<dbReference type="InterPro" id="IPR036388">
    <property type="entry name" value="WH-like_DNA-bd_sf"/>
</dbReference>
<dbReference type="SUPFAM" id="SSF46785">
    <property type="entry name" value="Winged helix' DNA-binding domain"/>
    <property type="match status" value="1"/>
</dbReference>
<gene>
    <name evidence="5" type="primary">rps19e</name>
    <name evidence="6" type="ORF">ANME2D_00912</name>
</gene>